<sequence length="67" mass="7367">MQTQEATIVAVIAAAFTVTVCYALACFTTNKIAKAALDGSRSVDRAKILNEVGAILRHLSVFRWRRK</sequence>
<evidence type="ECO:0000313" key="2">
    <source>
        <dbReference type="EMBL" id="MEW2365756.1"/>
    </source>
</evidence>
<keyword evidence="1" id="KW-1133">Transmembrane helix</keyword>
<reference evidence="2 3" key="1">
    <citation type="submission" date="2024-06" db="EMBL/GenBank/DDBJ databases">
        <title>The Natural Products Discovery Center: Release of the First 8490 Sequenced Strains for Exploring Actinobacteria Biosynthetic Diversity.</title>
        <authorList>
            <person name="Kalkreuter E."/>
            <person name="Kautsar S.A."/>
            <person name="Yang D."/>
            <person name="Bader C.D."/>
            <person name="Teijaro C.N."/>
            <person name="Fluegel L."/>
            <person name="Davis C.M."/>
            <person name="Simpson J.R."/>
            <person name="Lauterbach L."/>
            <person name="Steele A.D."/>
            <person name="Gui C."/>
            <person name="Meng S."/>
            <person name="Li G."/>
            <person name="Viehrig K."/>
            <person name="Ye F."/>
            <person name="Su P."/>
            <person name="Kiefer A.F."/>
            <person name="Nichols A."/>
            <person name="Cepeda A.J."/>
            <person name="Yan W."/>
            <person name="Fan B."/>
            <person name="Jiang Y."/>
            <person name="Adhikari A."/>
            <person name="Zheng C.-J."/>
            <person name="Schuster L."/>
            <person name="Cowan T.M."/>
            <person name="Smanski M.J."/>
            <person name="Chevrette M.G."/>
            <person name="De Carvalho L.P.S."/>
            <person name="Shen B."/>
        </authorList>
    </citation>
    <scope>NUCLEOTIDE SEQUENCE [LARGE SCALE GENOMIC DNA]</scope>
    <source>
        <strain evidence="2 3">NPDC047833</strain>
    </source>
</reference>
<keyword evidence="1" id="KW-0472">Membrane</keyword>
<dbReference type="Proteomes" id="UP001553843">
    <property type="component" value="Unassembled WGS sequence"/>
</dbReference>
<accession>A0ABV3M226</accession>
<protein>
    <submittedName>
        <fullName evidence="2">Uncharacterized protein</fullName>
    </submittedName>
</protein>
<organism evidence="2 3">
    <name type="scientific">Streptomyces huasconensis</name>
    <dbReference type="NCBI Taxonomy" id="1854574"/>
    <lineage>
        <taxon>Bacteria</taxon>
        <taxon>Bacillati</taxon>
        <taxon>Actinomycetota</taxon>
        <taxon>Actinomycetes</taxon>
        <taxon>Kitasatosporales</taxon>
        <taxon>Streptomycetaceae</taxon>
        <taxon>Streptomyces</taxon>
    </lineage>
</organism>
<comment type="caution">
    <text evidence="2">The sequence shown here is derived from an EMBL/GenBank/DDBJ whole genome shotgun (WGS) entry which is preliminary data.</text>
</comment>
<dbReference type="EMBL" id="JBEYRS010000013">
    <property type="protein sequence ID" value="MEW2365756.1"/>
    <property type="molecule type" value="Genomic_DNA"/>
</dbReference>
<name>A0ABV3M226_9ACTN</name>
<dbReference type="RefSeq" id="WP_359774546.1">
    <property type="nucleotide sequence ID" value="NZ_JBEYRR010000002.1"/>
</dbReference>
<proteinExistence type="predicted"/>
<gene>
    <name evidence="2" type="ORF">AB0887_27875</name>
</gene>
<evidence type="ECO:0000256" key="1">
    <source>
        <dbReference type="SAM" id="Phobius"/>
    </source>
</evidence>
<keyword evidence="3" id="KW-1185">Reference proteome</keyword>
<feature type="transmembrane region" description="Helical" evidence="1">
    <location>
        <begin position="6"/>
        <end position="27"/>
    </location>
</feature>
<keyword evidence="1" id="KW-0812">Transmembrane</keyword>
<evidence type="ECO:0000313" key="3">
    <source>
        <dbReference type="Proteomes" id="UP001553843"/>
    </source>
</evidence>